<dbReference type="InterPro" id="IPR014030">
    <property type="entry name" value="Ketoacyl_synth_N"/>
</dbReference>
<feature type="region of interest" description="Disordered" evidence="10">
    <location>
        <begin position="1250"/>
        <end position="1281"/>
    </location>
</feature>
<feature type="region of interest" description="N-terminal hotdog fold" evidence="8">
    <location>
        <begin position="2204"/>
        <end position="2331"/>
    </location>
</feature>
<dbReference type="GO" id="GO:0005737">
    <property type="term" value="C:cytoplasm"/>
    <property type="evidence" value="ECO:0007669"/>
    <property type="project" value="InterPro"/>
</dbReference>
<protein>
    <submittedName>
        <fullName evidence="13">Beta keto-acyl synthase</fullName>
    </submittedName>
</protein>
<dbReference type="GO" id="GO:0006633">
    <property type="term" value="P:fatty acid biosynthetic process"/>
    <property type="evidence" value="ECO:0007669"/>
    <property type="project" value="UniProtKB-UniPathway"/>
</dbReference>
<sequence length="2605" mass="275195">MGFEPIAVIGRGCVLPGALDPDQLWRNAEAGRSCLSAVSMERWRLPRQGYDRLVTDPADRIASVAGGYVQGFDEVFDPSGFALDPAEIAELDPLFHWVLYGARQALRESGQQGPLPDAGLVLGNLAYPNESASRFAEHVWLTAQEPALRTALLRGRPRPHPGNWFAAGRPAQLAARALGLGAGGFAVDAACASGLYAIKLACDRLHSGAVRLMVAGAVNRADNLFLHQGFHALSALSRSGRSRPLQRDADGLIPAEGAGLVVLMRLADALAADVPVLGVIRAVGLSNDGRGGGLLLPDRDGQTRAMRLAYALAGIDPATVSLIEAHATGTPSGDAVEVRAMAEVFADSPGVPIGSVKAQLGHPLAAAGVAGLLKVLGAMGAGVRPAVAGADRPLAELDGTPLRLPAEAEEWPGLRRAAVSAFGFGGANAHLVLDGWPEGAGSVVVRGRVGGLPEGAGSGGRGGGSLPEGGGVAASPEVDAGPLAIVALGARVGGGESAESLRRTLLTGESEPRTAAVTAVELSAGGLCFPPADLACAETRQLLVLAAAEEAVADIRLPRERTAVLIGAGSDPQAARYGARWRSAAWREGADAETVAATQQAFAAPLPAAGVTGTMPHLLAHRLNTRFDLAGPGFVVCAEEASGLVALELAARALRTHEVDAALVGAVDLADEAVQRAALAGLGVLRRPPGDAAVALVLKRLADARRDGDQVIAVLDQDGTAAPQLLVGDGPAEGEAAVPHIDPAELFGAAHAAAGLLSVAVAALALQHRVLPRPHAPALPLDAARTAEVRCSVLEGPQARTRLVADAARPWVSGPAPRLHLYSGRDRHEVAQALDADRESAAGPARLALVTTDADLAEQRERARRWLAGEGIRPPGAAYRDAPVVGETAFVFTNGSAAYPGMGRELALALPDLLDNLEASGLPRSLLTGPATATGPADALDQIMSTGLVISLHTAISRALLGDPDAAIGYSSGETAALIALGVWTDTAEHCAESRASGLFDREIGGEYRAVRRAWERAGVPGSRWAGYLVSMPAERVRAELAAEPAVHLLALNAPGLCVVGGEAEACDAWVRRQRAHAVPISYDMAAHAPELAEVESRWWQLHHRPTTAVPGVRFYSCASGTSYLPTAERVADALTAQLLTTVDYVRVIERAWADGVRIFVEQGPRGLCTSWISRILGDRDHLAVAMDAPDGQGLARIGQVVAELAAAGVRVDADAFLGRWAAAAPRATPTGQRIAIPIAPAEVRLPAERAPQAAPMPRAPRLPSTLPKAEPAPASVSTPVPPTVSVPVPVPVPVSVPASGPATRVAGVIAEARNRVTAVHRSVLAGQADAQRTFAAQQAEAQRHFLHGRSTALAALAALAHGTAHGSTAGWSPAAPADPARPRPYPGPAFDRAQLEHLAHGRISELFGPAFAAQDDRHRQTRLPRPPLLLVDRVLGIDAEPAALLRASAPGTGTLWTETDVRPDSWYLDATGRMPPGIMVEAGQADLLLISWLGADLLDRQDRVYRLLGCELTLYGSPPRPGDTLHFEIQIDGHAVHQGVRLFFFHYDCHVDGELRLTVRNGQAGFFTDEELESSAGVLWHPADGPPDPDATVDPPVATTASCFDAAQVRAFADGNPADCFGPAWTAARAHIRTPRVGCGRMLLLDEVTHYDPAGGPWGRGYLRAETRIDAADWFFDGHFHHDPCMPGTLMFEGALQAMAFSLAAGGHTLDRDGWRFEPVPGRPAALRCRRQVTPDSSRLVYEVFVTELSAGPQPTLVADVLCTVDGVQAFHAAGVALRLVPDWPLEQWRQLGPVRVQTDGTPVPLPLLGGLRGHRDDADCAVVGDVRYDYATLLAAAWGRPTEAFGQDAAVFDGGRRRARLPGPPFHFVSRIVTGDLVVGGERPGSRLVTEYDVPEDAWYFEQGGGSAMPMAVLMEVALQPCGCLAGQATDLLRGEQDLYFRNLDGTGTVLGEVTPGTRTVRTEVVLRTIARHGDLIIETFDVECHADGRPVFRLSSVFGFFPRSALESQTGLPRSQDDHHRLRAPGGQPIDLQRRPPAGPMLLMLDRVTGYWPDGGQAGLGRLCAEKDIDAGDWYFKAHFFQDPVQPGSLGVEAMCQLLQVYLVESGHTGRLVAPRFEPVMTGQEVTWKYRGQIVPTDGTMTVEMEILEAAGDAHECHAVAEAWLWIDGRCIYQVRGLGMRAVSTGTAVSIEDTGAAGNTGTAQGPRAAATPATLPASYDTVLDPAEQAWLLDHRPDWITPAMPMMAMVDHLARTAAEHTGRQVSGLSGLRLRRWLPLGEPVRLRTDLREAPEGVTAVLSVWRQAATPDLSRFDEVIGGTVRLGPPPGPRPEPFPALADAEETVDPYTSGAMFHGPAFQCVSSLWISASGASSMLDTGRNRVPRGLLHQGVLDAALHGIPCREMGRWLPGVGADQVAVPHLLHSLEAYEPLPDDGPVRVEVRFAGVSEGDSRLPVVDIQLQVQGRVAVTLRLALALVEVPLFASVPLVQRREFLRDRRHVEGVALSTVAGEATVLRTALIDAVDIVPGTLAAVYGLPRDGSPRARTAVIAAKEHLARLLRVHPAEVEVADDLTAASVAGRPETLRRLRVREEDGVVTVRSDD</sequence>
<dbReference type="InterPro" id="IPR020841">
    <property type="entry name" value="PKS_Beta-ketoAc_synthase_dom"/>
</dbReference>
<dbReference type="InterPro" id="IPR013114">
    <property type="entry name" value="FabA_FabZ"/>
</dbReference>
<evidence type="ECO:0000256" key="7">
    <source>
        <dbReference type="ARBA" id="ARBA00023239"/>
    </source>
</evidence>
<evidence type="ECO:0000256" key="6">
    <source>
        <dbReference type="ARBA" id="ARBA00023160"/>
    </source>
</evidence>
<evidence type="ECO:0000313" key="13">
    <source>
        <dbReference type="EMBL" id="AXI80691.1"/>
    </source>
</evidence>
<keyword evidence="6" id="KW-0275">Fatty acid biosynthesis</keyword>
<dbReference type="PROSITE" id="PS52004">
    <property type="entry name" value="KS3_2"/>
    <property type="match status" value="1"/>
</dbReference>
<dbReference type="PANTHER" id="PTHR43074">
    <property type="entry name" value="OMEGA-3 POLYUNSATURATED FATTY ACID SYNTHASE PFAB-RELATED"/>
    <property type="match status" value="1"/>
</dbReference>
<dbReference type="SUPFAM" id="SSF52151">
    <property type="entry name" value="FabD/lysophospholipase-like"/>
    <property type="match status" value="1"/>
</dbReference>
<feature type="domain" description="PKS/mFAS DH" evidence="12">
    <location>
        <begin position="2204"/>
        <end position="2488"/>
    </location>
</feature>
<dbReference type="Gene3D" id="3.30.70.250">
    <property type="entry name" value="Malonyl-CoA ACP transacylase, ACP-binding"/>
    <property type="match status" value="1"/>
</dbReference>
<dbReference type="InterPro" id="IPR014031">
    <property type="entry name" value="Ketoacyl_synth_C"/>
</dbReference>
<dbReference type="InterPro" id="IPR014043">
    <property type="entry name" value="Acyl_transferase_dom"/>
</dbReference>
<feature type="region of interest" description="Disordered" evidence="10">
    <location>
        <begin position="1366"/>
        <end position="1391"/>
    </location>
</feature>
<dbReference type="InterPro" id="IPR016035">
    <property type="entry name" value="Acyl_Trfase/lysoPLipase"/>
</dbReference>
<dbReference type="InterPro" id="IPR029069">
    <property type="entry name" value="HotDog_dom_sf"/>
</dbReference>
<dbReference type="GO" id="GO:0019171">
    <property type="term" value="F:(3R)-hydroxyacyl-[acyl-carrier-protein] dehydratase activity"/>
    <property type="evidence" value="ECO:0007669"/>
    <property type="project" value="InterPro"/>
</dbReference>
<dbReference type="CDD" id="cd01287">
    <property type="entry name" value="FabA"/>
    <property type="match status" value="2"/>
</dbReference>
<dbReference type="EMBL" id="CP031264">
    <property type="protein sequence ID" value="AXI80691.1"/>
    <property type="molecule type" value="Genomic_DNA"/>
</dbReference>
<dbReference type="RefSeq" id="WP_114914624.1">
    <property type="nucleotide sequence ID" value="NZ_CP031264.1"/>
</dbReference>
<keyword evidence="7" id="KW-0456">Lyase</keyword>
<evidence type="ECO:0000256" key="2">
    <source>
        <dbReference type="ARBA" id="ARBA00006714"/>
    </source>
</evidence>
<keyword evidence="14" id="KW-1185">Reference proteome</keyword>
<evidence type="ECO:0000256" key="5">
    <source>
        <dbReference type="ARBA" id="ARBA00023098"/>
    </source>
</evidence>
<feature type="domain" description="Ketosynthase family 3 (KS3)" evidence="11">
    <location>
        <begin position="3"/>
        <end position="435"/>
    </location>
</feature>
<feature type="active site" description="Proton donor; for dehydratase activity" evidence="8">
    <location>
        <position position="2396"/>
    </location>
</feature>
<gene>
    <name evidence="13" type="ORF">C7M71_028220</name>
</gene>
<dbReference type="Pfam" id="PF07977">
    <property type="entry name" value="FabA"/>
    <property type="match status" value="3"/>
</dbReference>
<dbReference type="PANTHER" id="PTHR43074:SF1">
    <property type="entry name" value="BETA-KETOACYL SYNTHASE FAMILY PROTEIN-RELATED"/>
    <property type="match status" value="1"/>
</dbReference>
<feature type="compositionally biased region" description="Low complexity" evidence="10">
    <location>
        <begin position="1366"/>
        <end position="1379"/>
    </location>
</feature>
<evidence type="ECO:0000256" key="8">
    <source>
        <dbReference type="PROSITE-ProRule" id="PRU01363"/>
    </source>
</evidence>
<feature type="region of interest" description="C-terminal hotdog fold" evidence="8">
    <location>
        <begin position="2341"/>
        <end position="2488"/>
    </location>
</feature>
<comment type="similarity">
    <text evidence="9">Belongs to the thiolase-like superfamily. Beta-ketoacyl-ACP synthases family.</text>
</comment>
<name>A0A345T3Y6_9ACTN</name>
<dbReference type="InterPro" id="IPR001227">
    <property type="entry name" value="Ac_transferase_dom_sf"/>
</dbReference>
<dbReference type="CDD" id="cd00833">
    <property type="entry name" value="PKS"/>
    <property type="match status" value="1"/>
</dbReference>
<evidence type="ECO:0000259" key="11">
    <source>
        <dbReference type="PROSITE" id="PS52004"/>
    </source>
</evidence>
<evidence type="ECO:0000259" key="12">
    <source>
        <dbReference type="PROSITE" id="PS52019"/>
    </source>
</evidence>
<dbReference type="InterPro" id="IPR010083">
    <property type="entry name" value="FabA"/>
</dbReference>
<dbReference type="UniPathway" id="UPA00094"/>
<dbReference type="Gene3D" id="3.40.47.10">
    <property type="match status" value="2"/>
</dbReference>
<comment type="pathway">
    <text evidence="1">Lipid metabolism; fatty acid biosynthesis.</text>
</comment>
<dbReference type="SUPFAM" id="SSF54637">
    <property type="entry name" value="Thioesterase/thiol ester dehydrase-isomerase"/>
    <property type="match status" value="4"/>
</dbReference>
<dbReference type="GO" id="GO:0016747">
    <property type="term" value="F:acyltransferase activity, transferring groups other than amino-acyl groups"/>
    <property type="evidence" value="ECO:0007669"/>
    <property type="project" value="UniProtKB-ARBA"/>
</dbReference>
<evidence type="ECO:0000256" key="3">
    <source>
        <dbReference type="ARBA" id="ARBA00022516"/>
    </source>
</evidence>
<feature type="region of interest" description="Disordered" evidence="10">
    <location>
        <begin position="2012"/>
        <end position="2038"/>
    </location>
</feature>
<dbReference type="Gene3D" id="3.40.366.10">
    <property type="entry name" value="Malonyl-Coenzyme A Acyl Carrier Protein, domain 2"/>
    <property type="match status" value="1"/>
</dbReference>
<dbReference type="InterPro" id="IPR049900">
    <property type="entry name" value="PKS_mFAS_DH"/>
</dbReference>
<dbReference type="Proteomes" id="UP000249340">
    <property type="component" value="Chromosome"/>
</dbReference>
<keyword evidence="9" id="KW-0808">Transferase</keyword>
<keyword evidence="3" id="KW-0444">Lipid biosynthesis</keyword>
<evidence type="ECO:0000256" key="10">
    <source>
        <dbReference type="SAM" id="MobiDB-lite"/>
    </source>
</evidence>
<dbReference type="SMART" id="SM00827">
    <property type="entry name" value="PKS_AT"/>
    <property type="match status" value="1"/>
</dbReference>
<feature type="compositionally biased region" description="Low complexity" evidence="10">
    <location>
        <begin position="1250"/>
        <end position="1264"/>
    </location>
</feature>
<comment type="similarity">
    <text evidence="2">Belongs to the thioester dehydratase family. FabA subfamily.</text>
</comment>
<dbReference type="InterPro" id="IPR052568">
    <property type="entry name" value="PKS-FAS_Synthase"/>
</dbReference>
<dbReference type="SMART" id="SM00825">
    <property type="entry name" value="PKS_KS"/>
    <property type="match status" value="1"/>
</dbReference>
<keyword evidence="4" id="KW-0276">Fatty acid metabolism</keyword>
<dbReference type="PROSITE" id="PS52019">
    <property type="entry name" value="PKS_MFAS_DH"/>
    <property type="match status" value="1"/>
</dbReference>
<evidence type="ECO:0000256" key="9">
    <source>
        <dbReference type="RuleBase" id="RU003694"/>
    </source>
</evidence>
<dbReference type="Pfam" id="PF00109">
    <property type="entry name" value="ketoacyl-synt"/>
    <property type="match status" value="2"/>
</dbReference>
<evidence type="ECO:0000256" key="4">
    <source>
        <dbReference type="ARBA" id="ARBA00022832"/>
    </source>
</evidence>
<feature type="active site" description="Proton acceptor; for dehydratase activity" evidence="8">
    <location>
        <position position="2237"/>
    </location>
</feature>
<dbReference type="InterPro" id="IPR016039">
    <property type="entry name" value="Thiolase-like"/>
</dbReference>
<evidence type="ECO:0000256" key="1">
    <source>
        <dbReference type="ARBA" id="ARBA00005194"/>
    </source>
</evidence>
<proteinExistence type="inferred from homology"/>
<organism evidence="13 14">
    <name type="scientific">Peterkaempfera bronchialis</name>
    <dbReference type="NCBI Taxonomy" id="2126346"/>
    <lineage>
        <taxon>Bacteria</taxon>
        <taxon>Bacillati</taxon>
        <taxon>Actinomycetota</taxon>
        <taxon>Actinomycetes</taxon>
        <taxon>Kitasatosporales</taxon>
        <taxon>Streptomycetaceae</taxon>
        <taxon>Peterkaempfera</taxon>
    </lineage>
</organism>
<reference evidence="14" key="1">
    <citation type="submission" date="2018-07" db="EMBL/GenBank/DDBJ databases">
        <title>Streptacidiphilus bronchialis DSM 106435 chromosome.</title>
        <authorList>
            <person name="Batra D."/>
            <person name="Gulvik C.A."/>
        </authorList>
    </citation>
    <scope>NUCLEOTIDE SEQUENCE [LARGE SCALE GENOMIC DNA]</scope>
    <source>
        <strain evidence="14">DSM 106435</strain>
    </source>
</reference>
<keyword evidence="5" id="KW-0443">Lipid metabolism</keyword>
<dbReference type="SUPFAM" id="SSF53901">
    <property type="entry name" value="Thiolase-like"/>
    <property type="match status" value="3"/>
</dbReference>
<dbReference type="OrthoDB" id="9778690at2"/>
<dbReference type="Gene3D" id="3.10.129.10">
    <property type="entry name" value="Hotdog Thioesterase"/>
    <property type="match status" value="4"/>
</dbReference>
<evidence type="ECO:0000313" key="14">
    <source>
        <dbReference type="Proteomes" id="UP000249340"/>
    </source>
</evidence>
<dbReference type="KEGG" id="stri:C7M71_028220"/>
<dbReference type="Pfam" id="PF02801">
    <property type="entry name" value="Ketoacyl-synt_C"/>
    <property type="match status" value="1"/>
</dbReference>
<accession>A0A345T3Y6</accession>